<feature type="domain" description="J" evidence="1">
    <location>
        <begin position="24"/>
        <end position="91"/>
    </location>
</feature>
<dbReference type="AlphaFoldDB" id="A0A182P7T0"/>
<evidence type="ECO:0000313" key="3">
    <source>
        <dbReference type="Proteomes" id="UP000075885"/>
    </source>
</evidence>
<name>A0A182P7T0_9DIPT</name>
<dbReference type="InterPro" id="IPR036869">
    <property type="entry name" value="J_dom_sf"/>
</dbReference>
<dbReference type="Proteomes" id="UP000075885">
    <property type="component" value="Unassembled WGS sequence"/>
</dbReference>
<dbReference type="Gene3D" id="1.10.287.110">
    <property type="entry name" value="DnaJ domain"/>
    <property type="match status" value="1"/>
</dbReference>
<sequence>MFKVSHSNAVYKVLQAQVRYTHRTHYNVLKLQPNCSARDVRAAFIQLSKELHPDAHVSSKEKYDKKSFVELLEAYKVLSKPESRAAYDFELSLSKNPGNQVFHSKSFTFKRDQLDEFSRQNAITHAEVREVAEKYGNKAQIERMKARLNKEGSAYGRRYTSLKSIFSMTRAEKWLLHRTCISLMPFRVA</sequence>
<dbReference type="CDD" id="cd06257">
    <property type="entry name" value="DnaJ"/>
    <property type="match status" value="1"/>
</dbReference>
<keyword evidence="3" id="KW-1185">Reference proteome</keyword>
<dbReference type="InterPro" id="IPR052763">
    <property type="entry name" value="DnaJ_C4"/>
</dbReference>
<protein>
    <recommendedName>
        <fullName evidence="1">J domain-containing protein</fullName>
    </recommendedName>
</protein>
<dbReference type="STRING" id="199890.A0A182P7T0"/>
<reference evidence="3" key="1">
    <citation type="submission" date="2013-03" db="EMBL/GenBank/DDBJ databases">
        <title>The Genome Sequence of Anopheles epiroticus epiroticus2.</title>
        <authorList>
            <consortium name="The Broad Institute Genomics Platform"/>
            <person name="Neafsey D.E."/>
            <person name="Howell P."/>
            <person name="Walker B."/>
            <person name="Young S.K."/>
            <person name="Zeng Q."/>
            <person name="Gargeya S."/>
            <person name="Fitzgerald M."/>
            <person name="Haas B."/>
            <person name="Abouelleil A."/>
            <person name="Allen A.W."/>
            <person name="Alvarado L."/>
            <person name="Arachchi H.M."/>
            <person name="Berlin A.M."/>
            <person name="Chapman S.B."/>
            <person name="Gainer-Dewar J."/>
            <person name="Goldberg J."/>
            <person name="Griggs A."/>
            <person name="Gujja S."/>
            <person name="Hansen M."/>
            <person name="Howarth C."/>
            <person name="Imamovic A."/>
            <person name="Ireland A."/>
            <person name="Larimer J."/>
            <person name="McCowan C."/>
            <person name="Murphy C."/>
            <person name="Pearson M."/>
            <person name="Poon T.W."/>
            <person name="Priest M."/>
            <person name="Roberts A."/>
            <person name="Saif S."/>
            <person name="Shea T."/>
            <person name="Sisk P."/>
            <person name="Sykes S."/>
            <person name="Wortman J."/>
            <person name="Nusbaum C."/>
            <person name="Birren B."/>
        </authorList>
    </citation>
    <scope>NUCLEOTIDE SEQUENCE [LARGE SCALE GENOMIC DNA]</scope>
    <source>
        <strain evidence="3">Epiroticus2</strain>
    </source>
</reference>
<dbReference type="SUPFAM" id="SSF46565">
    <property type="entry name" value="Chaperone J-domain"/>
    <property type="match status" value="1"/>
</dbReference>
<proteinExistence type="predicted"/>
<accession>A0A182P7T0</accession>
<dbReference type="EnsemblMetazoa" id="AEPI002983-RA">
    <property type="protein sequence ID" value="AEPI002983-PA"/>
    <property type="gene ID" value="AEPI002983"/>
</dbReference>
<dbReference type="PANTHER" id="PTHR44825:SF1">
    <property type="entry name" value="DNAJ HOMOLOG SUBFAMILY C MEMBER 4"/>
    <property type="match status" value="1"/>
</dbReference>
<dbReference type="PRINTS" id="PR00625">
    <property type="entry name" value="JDOMAIN"/>
</dbReference>
<organism evidence="2 3">
    <name type="scientific">Anopheles epiroticus</name>
    <dbReference type="NCBI Taxonomy" id="199890"/>
    <lineage>
        <taxon>Eukaryota</taxon>
        <taxon>Metazoa</taxon>
        <taxon>Ecdysozoa</taxon>
        <taxon>Arthropoda</taxon>
        <taxon>Hexapoda</taxon>
        <taxon>Insecta</taxon>
        <taxon>Pterygota</taxon>
        <taxon>Neoptera</taxon>
        <taxon>Endopterygota</taxon>
        <taxon>Diptera</taxon>
        <taxon>Nematocera</taxon>
        <taxon>Culicoidea</taxon>
        <taxon>Culicidae</taxon>
        <taxon>Anophelinae</taxon>
        <taxon>Anopheles</taxon>
    </lineage>
</organism>
<dbReference type="Pfam" id="PF00226">
    <property type="entry name" value="DnaJ"/>
    <property type="match status" value="1"/>
</dbReference>
<dbReference type="VEuPathDB" id="VectorBase:AEPI002983"/>
<evidence type="ECO:0000313" key="2">
    <source>
        <dbReference type="EnsemblMetazoa" id="AEPI002983-PA"/>
    </source>
</evidence>
<dbReference type="InterPro" id="IPR001623">
    <property type="entry name" value="DnaJ_domain"/>
</dbReference>
<reference evidence="2" key="2">
    <citation type="submission" date="2020-05" db="UniProtKB">
        <authorList>
            <consortium name="EnsemblMetazoa"/>
        </authorList>
    </citation>
    <scope>IDENTIFICATION</scope>
    <source>
        <strain evidence="2">Epiroticus2</strain>
    </source>
</reference>
<dbReference type="SMART" id="SM00271">
    <property type="entry name" value="DnaJ"/>
    <property type="match status" value="1"/>
</dbReference>
<evidence type="ECO:0000259" key="1">
    <source>
        <dbReference type="PROSITE" id="PS50076"/>
    </source>
</evidence>
<dbReference type="PROSITE" id="PS50076">
    <property type="entry name" value="DNAJ_2"/>
    <property type="match status" value="1"/>
</dbReference>
<dbReference type="PANTHER" id="PTHR44825">
    <property type="match status" value="1"/>
</dbReference>